<protein>
    <recommendedName>
        <fullName evidence="2">NADAR domain-containing protein</fullName>
    </recommendedName>
</protein>
<dbReference type="OrthoDB" id="206452at2759"/>
<dbReference type="Gene3D" id="1.10.357.40">
    <property type="entry name" value="YbiA-like"/>
    <property type="match status" value="1"/>
</dbReference>
<keyword evidence="4" id="KW-1185">Reference proteome</keyword>
<name>A0A067QAK5_9AGAM</name>
<sequence>MPLPTLSQPPPTPIRFSQDSPHRSFLPNSSHRILYRDRLFPTVLHLLEAFKFLDDRDDLAEHLRMCEDVVVMNENSRRLEHLARPGWGNHVLEWMDEALYLKFTQHADLRDLLLNTGSADLVFASTTDPIWGDGPDGQGANFLGKALMRLRDRLRIEMSG</sequence>
<dbReference type="Pfam" id="PF08719">
    <property type="entry name" value="NADAR"/>
    <property type="match status" value="1"/>
</dbReference>
<reference evidence="4" key="1">
    <citation type="journal article" date="2014" name="Proc. Natl. Acad. Sci. U.S.A.">
        <title>Extensive sampling of basidiomycete genomes demonstrates inadequacy of the white-rot/brown-rot paradigm for wood decay fungi.</title>
        <authorList>
            <person name="Riley R."/>
            <person name="Salamov A.A."/>
            <person name="Brown D.W."/>
            <person name="Nagy L.G."/>
            <person name="Floudas D."/>
            <person name="Held B.W."/>
            <person name="Levasseur A."/>
            <person name="Lombard V."/>
            <person name="Morin E."/>
            <person name="Otillar R."/>
            <person name="Lindquist E.A."/>
            <person name="Sun H."/>
            <person name="LaButti K.M."/>
            <person name="Schmutz J."/>
            <person name="Jabbour D."/>
            <person name="Luo H."/>
            <person name="Baker S.E."/>
            <person name="Pisabarro A.G."/>
            <person name="Walton J.D."/>
            <person name="Blanchette R.A."/>
            <person name="Henrissat B."/>
            <person name="Martin F."/>
            <person name="Cullen D."/>
            <person name="Hibbett D.S."/>
            <person name="Grigoriev I.V."/>
        </authorList>
    </citation>
    <scope>NUCLEOTIDE SEQUENCE [LARGE SCALE GENOMIC DNA]</scope>
    <source>
        <strain evidence="4">MUCL 33604</strain>
    </source>
</reference>
<dbReference type="AlphaFoldDB" id="A0A067QAK5"/>
<feature type="compositionally biased region" description="Pro residues" evidence="1">
    <location>
        <begin position="1"/>
        <end position="13"/>
    </location>
</feature>
<feature type="domain" description="NADAR" evidence="2">
    <location>
        <begin position="16"/>
        <end position="155"/>
    </location>
</feature>
<dbReference type="CDD" id="cd15457">
    <property type="entry name" value="NADAR"/>
    <property type="match status" value="1"/>
</dbReference>
<evidence type="ECO:0000259" key="2">
    <source>
        <dbReference type="Pfam" id="PF08719"/>
    </source>
</evidence>
<proteinExistence type="predicted"/>
<feature type="region of interest" description="Disordered" evidence="1">
    <location>
        <begin position="1"/>
        <end position="22"/>
    </location>
</feature>
<dbReference type="Proteomes" id="UP000027265">
    <property type="component" value="Unassembled WGS sequence"/>
</dbReference>
<dbReference type="SUPFAM" id="SSF143990">
    <property type="entry name" value="YbiA-like"/>
    <property type="match status" value="1"/>
</dbReference>
<dbReference type="EMBL" id="KL197709">
    <property type="protein sequence ID" value="KDQ64093.1"/>
    <property type="molecule type" value="Genomic_DNA"/>
</dbReference>
<dbReference type="STRING" id="933084.A0A067QAK5"/>
<dbReference type="InterPro" id="IPR037238">
    <property type="entry name" value="YbiA-like_sf"/>
</dbReference>
<dbReference type="InterPro" id="IPR012816">
    <property type="entry name" value="NADAR"/>
</dbReference>
<gene>
    <name evidence="3" type="ORF">JAAARDRAFT_116903</name>
</gene>
<accession>A0A067QAK5</accession>
<evidence type="ECO:0000313" key="3">
    <source>
        <dbReference type="EMBL" id="KDQ64093.1"/>
    </source>
</evidence>
<dbReference type="HOGENOM" id="CLU_084247_3_3_1"/>
<evidence type="ECO:0000313" key="4">
    <source>
        <dbReference type="Proteomes" id="UP000027265"/>
    </source>
</evidence>
<evidence type="ECO:0000256" key="1">
    <source>
        <dbReference type="SAM" id="MobiDB-lite"/>
    </source>
</evidence>
<dbReference type="InParanoid" id="A0A067QAK5"/>
<organism evidence="3 4">
    <name type="scientific">Jaapia argillacea MUCL 33604</name>
    <dbReference type="NCBI Taxonomy" id="933084"/>
    <lineage>
        <taxon>Eukaryota</taxon>
        <taxon>Fungi</taxon>
        <taxon>Dikarya</taxon>
        <taxon>Basidiomycota</taxon>
        <taxon>Agaricomycotina</taxon>
        <taxon>Agaricomycetes</taxon>
        <taxon>Agaricomycetidae</taxon>
        <taxon>Jaapiales</taxon>
        <taxon>Jaapiaceae</taxon>
        <taxon>Jaapia</taxon>
    </lineage>
</organism>